<reference evidence="20" key="2">
    <citation type="submission" date="2019-04" db="EMBL/GenBank/DDBJ databases">
        <authorList>
            <person name="Zou H."/>
        </authorList>
    </citation>
    <scope>NUCLEOTIDE SEQUENCE</scope>
    <source>
        <strain evidence="20">2015oxa</strain>
    </source>
</reference>
<dbReference type="PANTHER" id="PTHR10978">
    <property type="entry name" value="SUCCINATE DEHYDROGENASE CYTOCHROME B560 SUBUNIT"/>
    <property type="match status" value="1"/>
</dbReference>
<comment type="subunit">
    <text evidence="17">Part of an enzyme complex containing four subunits: a flavoprotein, an iron-sulfur protein, plus two membrane-anchoring proteins, SdhC and SdhD. The complex can form homotrimers.</text>
</comment>
<evidence type="ECO:0000313" key="22">
    <source>
        <dbReference type="EMBL" id="MDV5389859.1"/>
    </source>
</evidence>
<evidence type="ECO:0000256" key="10">
    <source>
        <dbReference type="ARBA" id="ARBA00022617"/>
    </source>
</evidence>
<evidence type="ECO:0000256" key="2">
    <source>
        <dbReference type="ARBA" id="ARBA00004429"/>
    </source>
</evidence>
<dbReference type="GO" id="GO:0009055">
    <property type="term" value="F:electron transfer activity"/>
    <property type="evidence" value="ECO:0007669"/>
    <property type="project" value="InterPro"/>
</dbReference>
<comment type="pathway">
    <text evidence="3">Carbohydrate metabolism; tricarboxylic acid cycle.</text>
</comment>
<evidence type="ECO:0000256" key="16">
    <source>
        <dbReference type="ARBA" id="ARBA00023136"/>
    </source>
</evidence>
<evidence type="ECO:0000256" key="4">
    <source>
        <dbReference type="ARBA" id="ARBA00007244"/>
    </source>
</evidence>
<protein>
    <recommendedName>
        <fullName evidence="5">Succinate dehydrogenase cytochrome b556 subunit</fullName>
    </recommendedName>
</protein>
<dbReference type="GO" id="GO:0046872">
    <property type="term" value="F:metal ion binding"/>
    <property type="evidence" value="ECO:0007669"/>
    <property type="project" value="UniProtKB-KW"/>
</dbReference>
<comment type="cofactor">
    <cofactor evidence="18">
        <name>heme</name>
        <dbReference type="ChEBI" id="CHEBI:30413"/>
    </cofactor>
    <text evidence="18">The heme is bound between the two transmembrane subunits.</text>
</comment>
<keyword evidence="11 19" id="KW-0812">Transmembrane</keyword>
<evidence type="ECO:0000256" key="6">
    <source>
        <dbReference type="ARBA" id="ARBA00022448"/>
    </source>
</evidence>
<evidence type="ECO:0000256" key="15">
    <source>
        <dbReference type="ARBA" id="ARBA00023004"/>
    </source>
</evidence>
<dbReference type="CDD" id="cd03499">
    <property type="entry name" value="SQR_TypeC_SdhC"/>
    <property type="match status" value="1"/>
</dbReference>
<dbReference type="EMBL" id="JASGOQ010000001">
    <property type="protein sequence ID" value="MDV5389859.1"/>
    <property type="molecule type" value="Genomic_DNA"/>
</dbReference>
<dbReference type="InterPro" id="IPR018495">
    <property type="entry name" value="Succ_DH_cyt_bsu_CS"/>
</dbReference>
<evidence type="ECO:0000256" key="18">
    <source>
        <dbReference type="PIRSR" id="PIRSR000178-1"/>
    </source>
</evidence>
<reference evidence="20" key="1">
    <citation type="journal article" date="2019" name="Int J Environ Res Public Health">
        <title>Characterization of Chromosome-Mediated BlaOXA-894 in Shewanella xiamenensis Isolated from Pig Wastewater.</title>
        <authorList>
            <person name="Zou H."/>
            <person name="Zhou Z."/>
            <person name="Xia H."/>
            <person name="Zhao Q."/>
            <person name="Li X."/>
        </authorList>
    </citation>
    <scope>NUCLEOTIDE SEQUENCE</scope>
    <source>
        <strain evidence="20">2015oxa</strain>
    </source>
</reference>
<dbReference type="NCBIfam" id="TIGR02970">
    <property type="entry name" value="succ_dehyd_cytB"/>
    <property type="match status" value="1"/>
</dbReference>
<evidence type="ECO:0000256" key="3">
    <source>
        <dbReference type="ARBA" id="ARBA00005163"/>
    </source>
</evidence>
<comment type="similarity">
    <text evidence="4">Belongs to the cytochrome b560 family.</text>
</comment>
<keyword evidence="6" id="KW-0813">Transport</keyword>
<keyword evidence="8" id="KW-0997">Cell inner membrane</keyword>
<comment type="subcellular location">
    <subcellularLocation>
        <location evidence="2">Cell inner membrane</location>
        <topology evidence="2">Multi-pass membrane protein</topology>
    </subcellularLocation>
</comment>
<dbReference type="SUPFAM" id="SSF81343">
    <property type="entry name" value="Fumarate reductase respiratory complex transmembrane subunits"/>
    <property type="match status" value="1"/>
</dbReference>
<dbReference type="PIRSF" id="PIRSF000178">
    <property type="entry name" value="SDH_cyt_b560"/>
    <property type="match status" value="1"/>
</dbReference>
<proteinExistence type="inferred from homology"/>
<evidence type="ECO:0000313" key="23">
    <source>
        <dbReference type="Proteomes" id="UP001159075"/>
    </source>
</evidence>
<keyword evidence="10 18" id="KW-0349">Heme</keyword>
<comment type="caution">
    <text evidence="20">The sequence shown here is derived from an EMBL/GenBank/DDBJ whole genome shotgun (WGS) entry which is preliminary data.</text>
</comment>
<feature type="transmembrane region" description="Helical" evidence="19">
    <location>
        <begin position="31"/>
        <end position="51"/>
    </location>
</feature>
<evidence type="ECO:0000256" key="17">
    <source>
        <dbReference type="ARBA" id="ARBA00025912"/>
    </source>
</evidence>
<evidence type="ECO:0000256" key="5">
    <source>
        <dbReference type="ARBA" id="ARBA00020076"/>
    </source>
</evidence>
<dbReference type="InterPro" id="IPR000701">
    <property type="entry name" value="SuccDH_FuR_B_TM-su"/>
</dbReference>
<keyword evidence="7" id="KW-1003">Cell membrane</keyword>
<organism evidence="20">
    <name type="scientific">Shewanella xiamenensis</name>
    <dbReference type="NCBI Taxonomy" id="332186"/>
    <lineage>
        <taxon>Bacteria</taxon>
        <taxon>Pseudomonadati</taxon>
        <taxon>Pseudomonadota</taxon>
        <taxon>Gammaproteobacteria</taxon>
        <taxon>Alteromonadales</taxon>
        <taxon>Shewanellaceae</taxon>
        <taxon>Shewanella</taxon>
    </lineage>
</organism>
<keyword evidence="9" id="KW-0816">Tricarboxylic acid cycle</keyword>
<dbReference type="EMBL" id="SUNE01000005">
    <property type="protein sequence ID" value="MDG5900191.1"/>
    <property type="molecule type" value="Genomic_DNA"/>
</dbReference>
<feature type="transmembrane region" description="Helical" evidence="19">
    <location>
        <begin position="110"/>
        <end position="130"/>
    </location>
</feature>
<evidence type="ECO:0000256" key="12">
    <source>
        <dbReference type="ARBA" id="ARBA00022723"/>
    </source>
</evidence>
<keyword evidence="12 18" id="KW-0479">Metal-binding</keyword>
<keyword evidence="15 18" id="KW-0408">Iron</keyword>
<evidence type="ECO:0000313" key="20">
    <source>
        <dbReference type="EMBL" id="MDG5900191.1"/>
    </source>
</evidence>
<feature type="binding site" description="axial binding residue" evidence="18">
    <location>
        <position position="87"/>
    </location>
    <ligand>
        <name>heme</name>
        <dbReference type="ChEBI" id="CHEBI:30413"/>
        <note>ligand shared with second transmembrane subunit</note>
    </ligand>
    <ligandPart>
        <name>Fe</name>
        <dbReference type="ChEBI" id="CHEBI:18248"/>
    </ligandPart>
</feature>
<gene>
    <name evidence="20" type="primary">sdhC</name>
    <name evidence="20" type="ORF">E2650_09915</name>
    <name evidence="21" type="ORF">ODY93_07680</name>
    <name evidence="22" type="ORF">QM089_06205</name>
</gene>
<feature type="transmembrane region" description="Helical" evidence="19">
    <location>
        <begin position="71"/>
        <end position="89"/>
    </location>
</feature>
<reference evidence="21 23" key="3">
    <citation type="submission" date="2022-09" db="EMBL/GenBank/DDBJ databases">
        <title>The outer-membrane cytochrome OmcA is essential for infection of Shewanella oneidensis by a zebrafish-associated bacteriophage.</title>
        <authorList>
            <person name="Grenfell A.W."/>
            <person name="Intile P."/>
            <person name="Mcfarlane J."/>
            <person name="Leung D."/>
            <person name="Abdalla K."/>
            <person name="Wold M."/>
            <person name="Kees E."/>
            <person name="Gralnick J."/>
        </authorList>
    </citation>
    <scope>NUCLEOTIDE SEQUENCE [LARGE SCALE GENOMIC DNA]</scope>
    <source>
        <strain evidence="21 23">NF-5</strain>
    </source>
</reference>
<sequence length="131" mass="14469">MELSEQNVKKQRPVHLDLQTIRFPATAIVSILHRVSGVIMLFAVGILIWLLNSSLASAESFAGVQSLFDNFVVKFIIWGILTALTFHLFGGLRHLVMDTGRWEELASGTASAKAVFVLTVAFSILAGLWVW</sequence>
<dbReference type="OrthoDB" id="9799441at2"/>
<evidence type="ECO:0000256" key="9">
    <source>
        <dbReference type="ARBA" id="ARBA00022532"/>
    </source>
</evidence>
<evidence type="ECO:0000256" key="19">
    <source>
        <dbReference type="SAM" id="Phobius"/>
    </source>
</evidence>
<evidence type="ECO:0000313" key="21">
    <source>
        <dbReference type="EMBL" id="MDI5831440.1"/>
    </source>
</evidence>
<dbReference type="RefSeq" id="WP_037417467.1">
    <property type="nucleotide sequence ID" value="NZ_AP025014.1"/>
</dbReference>
<accession>A0A073KQ15</accession>
<dbReference type="PANTHER" id="PTHR10978:SF5">
    <property type="entry name" value="SUCCINATE DEHYDROGENASE CYTOCHROME B560 SUBUNIT, MITOCHONDRIAL"/>
    <property type="match status" value="1"/>
</dbReference>
<dbReference type="InterPro" id="IPR014314">
    <property type="entry name" value="Succ_DH_cytb556"/>
</dbReference>
<evidence type="ECO:0000256" key="8">
    <source>
        <dbReference type="ARBA" id="ARBA00022519"/>
    </source>
</evidence>
<comment type="function">
    <text evidence="1">Membrane-anchoring subunit of succinate dehydrogenase (SDH).</text>
</comment>
<dbReference type="Proteomes" id="UP001187859">
    <property type="component" value="Unassembled WGS sequence"/>
</dbReference>
<reference evidence="22" key="4">
    <citation type="submission" date="2023-05" db="EMBL/GenBank/DDBJ databases">
        <title>Colonisation of extended spectrum b-lactamase- and carbapenemase-producing bacteria on hospital surfaces from low- and middle-income countries.</title>
        <authorList>
            <person name="Nieto-Rosado M."/>
            <person name="Sands K."/>
            <person name="Iregbu K."/>
            <person name="Zahra R."/>
            <person name="Mazarati J.B."/>
            <person name="Mehtar S."/>
            <person name="Barnards-Group B."/>
            <person name="Walsh T.R."/>
        </authorList>
    </citation>
    <scope>NUCLEOTIDE SEQUENCE</scope>
    <source>
        <strain evidence="22">PP-E493</strain>
    </source>
</reference>
<dbReference type="Gene3D" id="1.20.1300.10">
    <property type="entry name" value="Fumarate reductase/succinate dehydrogenase, transmembrane subunit"/>
    <property type="match status" value="1"/>
</dbReference>
<dbReference type="PROSITE" id="PS01001">
    <property type="entry name" value="SDH_CYT_2"/>
    <property type="match status" value="1"/>
</dbReference>
<dbReference type="InterPro" id="IPR034804">
    <property type="entry name" value="SQR/QFR_C/D"/>
</dbReference>
<keyword evidence="16 19" id="KW-0472">Membrane</keyword>
<evidence type="ECO:0000256" key="13">
    <source>
        <dbReference type="ARBA" id="ARBA00022982"/>
    </source>
</evidence>
<evidence type="ECO:0000256" key="1">
    <source>
        <dbReference type="ARBA" id="ARBA00004050"/>
    </source>
</evidence>
<dbReference type="EMBL" id="JAOTLW010000006">
    <property type="protein sequence ID" value="MDI5831440.1"/>
    <property type="molecule type" value="Genomic_DNA"/>
</dbReference>
<keyword evidence="23" id="KW-1185">Reference proteome</keyword>
<keyword evidence="13" id="KW-0249">Electron transport</keyword>
<keyword evidence="14 19" id="KW-1133">Transmembrane helix</keyword>
<evidence type="ECO:0000256" key="11">
    <source>
        <dbReference type="ARBA" id="ARBA00022692"/>
    </source>
</evidence>
<name>A0A073KQ15_9GAMM</name>
<dbReference type="FunFam" id="1.20.1300.10:FF:000005">
    <property type="entry name" value="Succinate dehydrogenase cytochrome b556 subunit"/>
    <property type="match status" value="1"/>
</dbReference>
<evidence type="ECO:0000256" key="14">
    <source>
        <dbReference type="ARBA" id="ARBA00022989"/>
    </source>
</evidence>
<dbReference type="Proteomes" id="UP001159075">
    <property type="component" value="Unassembled WGS sequence"/>
</dbReference>
<dbReference type="AlphaFoldDB" id="A0A073KQ15"/>
<dbReference type="GO" id="GO:0006099">
    <property type="term" value="P:tricarboxylic acid cycle"/>
    <property type="evidence" value="ECO:0007669"/>
    <property type="project" value="UniProtKB-KW"/>
</dbReference>
<dbReference type="GO" id="GO:0005886">
    <property type="term" value="C:plasma membrane"/>
    <property type="evidence" value="ECO:0007669"/>
    <property type="project" value="UniProtKB-SubCell"/>
</dbReference>
<evidence type="ECO:0000256" key="7">
    <source>
        <dbReference type="ARBA" id="ARBA00022475"/>
    </source>
</evidence>
<dbReference type="Proteomes" id="UP001152518">
    <property type="component" value="Unassembled WGS sequence"/>
</dbReference>
<dbReference type="Pfam" id="PF01127">
    <property type="entry name" value="Sdh_cyt"/>
    <property type="match status" value="1"/>
</dbReference>